<evidence type="ECO:0000256" key="3">
    <source>
        <dbReference type="HAMAP-Rule" id="MF_00528"/>
    </source>
</evidence>
<comment type="catalytic activity">
    <reaction evidence="3">
        <text>a ribonucleoside 5'-triphosphate + H2O = a ribonucleoside 5'-phosphate + diphosphate + H(+)</text>
        <dbReference type="Rhea" id="RHEA:23996"/>
        <dbReference type="ChEBI" id="CHEBI:15377"/>
        <dbReference type="ChEBI" id="CHEBI:15378"/>
        <dbReference type="ChEBI" id="CHEBI:33019"/>
        <dbReference type="ChEBI" id="CHEBI:58043"/>
        <dbReference type="ChEBI" id="CHEBI:61557"/>
        <dbReference type="EC" id="3.6.1.9"/>
    </reaction>
</comment>
<dbReference type="PANTHER" id="PTHR43213:SF5">
    <property type="entry name" value="BIFUNCTIONAL DTTP_UTP PYROPHOSPHATASE_METHYLTRANSFERASE PROTEIN-RELATED"/>
    <property type="match status" value="1"/>
</dbReference>
<feature type="domain" description="Nudix hydrolase" evidence="5">
    <location>
        <begin position="299"/>
        <end position="438"/>
    </location>
</feature>
<reference evidence="8 9" key="1">
    <citation type="journal article" date="2019" name="Syst. Appl. Microbiol.">
        <title>Characterization of Bifidobacterium species in feaces of the Egyptian fruit bat: Description of B. vespertilionis sp. nov. and B. rousetti sp. nov.</title>
        <authorList>
            <person name="Modesto M."/>
            <person name="Satti M."/>
            <person name="Watanabe K."/>
            <person name="Puglisi E."/>
            <person name="Morelli L."/>
            <person name="Huang C.-H."/>
            <person name="Liou J.-S."/>
            <person name="Miyashita M."/>
            <person name="Tamura T."/>
            <person name="Saito S."/>
            <person name="Mori K."/>
            <person name="Huang L."/>
            <person name="Sciavilla P."/>
            <person name="Sandri C."/>
            <person name="Spiezio C."/>
            <person name="Vitali F."/>
            <person name="Cavalieri D."/>
            <person name="Perpetuini G."/>
            <person name="Tofalo R."/>
            <person name="Bonetti A."/>
            <person name="Arita M."/>
            <person name="Mattarelli P."/>
        </authorList>
    </citation>
    <scope>NUCLEOTIDE SEQUENCE [LARGE SCALE GENOMIC DNA]</scope>
    <source>
        <strain evidence="6 9">RST16</strain>
        <strain evidence="7 8">RST8</strain>
    </source>
</reference>
<dbReference type="GO" id="GO:0047429">
    <property type="term" value="F:nucleoside triphosphate diphosphatase activity"/>
    <property type="evidence" value="ECO:0007669"/>
    <property type="project" value="UniProtKB-EC"/>
</dbReference>
<dbReference type="Gene3D" id="3.90.79.10">
    <property type="entry name" value="Nucleoside Triphosphate Pyrophosphohydrolase"/>
    <property type="match status" value="1"/>
</dbReference>
<dbReference type="InterPro" id="IPR015797">
    <property type="entry name" value="NUDIX_hydrolase-like_dom_sf"/>
</dbReference>
<dbReference type="CDD" id="cd00555">
    <property type="entry name" value="Maf"/>
    <property type="match status" value="1"/>
</dbReference>
<evidence type="ECO:0000256" key="2">
    <source>
        <dbReference type="ARBA" id="ARBA00022801"/>
    </source>
</evidence>
<dbReference type="Pfam" id="PF00293">
    <property type="entry name" value="NUDIX"/>
    <property type="match status" value="1"/>
</dbReference>
<comment type="function">
    <text evidence="3">Nucleoside triphosphate pyrophosphatase. May have a dual role in cell division arrest and in preventing the incorporation of modified nucleotides into cellular nucleic acids.</text>
</comment>
<dbReference type="InterPro" id="IPR000086">
    <property type="entry name" value="NUDIX_hydrolase_dom"/>
</dbReference>
<organism evidence="7 8">
    <name type="scientific">Bifidobacterium vespertilionis</name>
    <dbReference type="NCBI Taxonomy" id="2562524"/>
    <lineage>
        <taxon>Bacteria</taxon>
        <taxon>Bacillati</taxon>
        <taxon>Actinomycetota</taxon>
        <taxon>Actinomycetes</taxon>
        <taxon>Bifidobacteriales</taxon>
        <taxon>Bifidobacteriaceae</taxon>
        <taxon>Bifidobacterium</taxon>
    </lineage>
</organism>
<proteinExistence type="inferred from homology"/>
<feature type="compositionally biased region" description="Low complexity" evidence="4">
    <location>
        <begin position="452"/>
        <end position="468"/>
    </location>
</feature>
<name>A0A5J5E1Q0_9BIFI</name>
<dbReference type="NCBIfam" id="TIGR00172">
    <property type="entry name" value="maf"/>
    <property type="match status" value="1"/>
</dbReference>
<dbReference type="Proteomes" id="UP000374630">
    <property type="component" value="Unassembled WGS sequence"/>
</dbReference>
<comment type="similarity">
    <text evidence="3">Belongs to the Maf family.</text>
</comment>
<keyword evidence="2 3" id="KW-0378">Hydrolase</keyword>
<dbReference type="PROSITE" id="PS51462">
    <property type="entry name" value="NUDIX"/>
    <property type="match status" value="1"/>
</dbReference>
<evidence type="ECO:0000313" key="6">
    <source>
        <dbReference type="EMBL" id="KAA8820875.1"/>
    </source>
</evidence>
<feature type="region of interest" description="Disordered" evidence="4">
    <location>
        <begin position="261"/>
        <end position="285"/>
    </location>
</feature>
<gene>
    <name evidence="7" type="primary">maf</name>
    <name evidence="7" type="ORF">EM848_08460</name>
    <name evidence="6" type="ORF">EMO90_05230</name>
</gene>
<comment type="caution">
    <text evidence="3">Lacks conserved residue(s) required for the propagation of feature annotation.</text>
</comment>
<comment type="catalytic activity">
    <reaction evidence="3">
        <text>a 2'-deoxyribonucleoside 5'-triphosphate + H2O = a 2'-deoxyribonucleoside 5'-phosphate + diphosphate + H(+)</text>
        <dbReference type="Rhea" id="RHEA:44644"/>
        <dbReference type="ChEBI" id="CHEBI:15377"/>
        <dbReference type="ChEBI" id="CHEBI:15378"/>
        <dbReference type="ChEBI" id="CHEBI:33019"/>
        <dbReference type="ChEBI" id="CHEBI:61560"/>
        <dbReference type="ChEBI" id="CHEBI:65317"/>
        <dbReference type="EC" id="3.6.1.9"/>
    </reaction>
</comment>
<evidence type="ECO:0000313" key="7">
    <source>
        <dbReference type="EMBL" id="KAA8822739.1"/>
    </source>
</evidence>
<dbReference type="Proteomes" id="UP000345527">
    <property type="component" value="Unassembled WGS sequence"/>
</dbReference>
<evidence type="ECO:0000256" key="4">
    <source>
        <dbReference type="SAM" id="MobiDB-lite"/>
    </source>
</evidence>
<feature type="compositionally biased region" description="Basic and acidic residues" evidence="4">
    <location>
        <begin position="261"/>
        <end position="281"/>
    </location>
</feature>
<evidence type="ECO:0000256" key="1">
    <source>
        <dbReference type="ARBA" id="ARBA00001968"/>
    </source>
</evidence>
<dbReference type="OrthoDB" id="3527985at2"/>
<comment type="cofactor">
    <cofactor evidence="1 3">
        <name>a divalent metal cation</name>
        <dbReference type="ChEBI" id="CHEBI:60240"/>
    </cofactor>
</comment>
<evidence type="ECO:0000313" key="8">
    <source>
        <dbReference type="Proteomes" id="UP000345527"/>
    </source>
</evidence>
<dbReference type="PANTHER" id="PTHR43213">
    <property type="entry name" value="BIFUNCTIONAL DTTP/UTP PYROPHOSPHATASE/METHYLTRANSFERASE PROTEIN-RELATED"/>
    <property type="match status" value="1"/>
</dbReference>
<keyword evidence="9" id="KW-1185">Reference proteome</keyword>
<dbReference type="PROSITE" id="PS00893">
    <property type="entry name" value="NUDIX_BOX"/>
    <property type="match status" value="1"/>
</dbReference>
<feature type="region of interest" description="Disordered" evidence="4">
    <location>
        <begin position="447"/>
        <end position="468"/>
    </location>
</feature>
<dbReference type="HAMAP" id="MF_00528">
    <property type="entry name" value="Maf"/>
    <property type="match status" value="1"/>
</dbReference>
<dbReference type="GO" id="GO:0005737">
    <property type="term" value="C:cytoplasm"/>
    <property type="evidence" value="ECO:0007669"/>
    <property type="project" value="UniProtKB-SubCell"/>
</dbReference>
<comment type="caution">
    <text evidence="7">The sequence shown here is derived from an EMBL/GenBank/DDBJ whole genome shotgun (WGS) entry which is preliminary data.</text>
</comment>
<dbReference type="SUPFAM" id="SSF55811">
    <property type="entry name" value="Nudix"/>
    <property type="match status" value="1"/>
</dbReference>
<dbReference type="InterPro" id="IPR020084">
    <property type="entry name" value="NUDIX_hydrolase_CS"/>
</dbReference>
<evidence type="ECO:0000259" key="5">
    <source>
        <dbReference type="PROSITE" id="PS51462"/>
    </source>
</evidence>
<sequence length="468" mass="50609">MSVPLILASKSRPRRDVLYSAGICPTIRVSHVDEPAVVLHEATRLGMTVDELPVQSQVLILAQAKAQAVYDTYREIRGTAASATGELHVCRPLKEGFDVIAEREPIQQAIERHGGMAAAARGPVIVGCDSMFCMNNVAYGKPHDAVHARERLIKMSGQTGTLWTGHCVIDAATGQTVRAVSHAEVRFGEFTEEEIRRYIATGEPLEVAGSFTLEGFGGSFIDSIQGDPSGIIGLSLPTLRRLLGQLGYSITDLWNLDRSRQTGEVKDEPKSNDPKAPKDNVHQPGDGWIDCACGKRHWGVNGASGVLLARRDAHTGDVTEVLLQHRAEWSAEGGTWGAPGGATADGESPLEGALRESYEEANIRPEDIEVVGSYLEDHGPWGYTTVFAFEKPGHTVNPRANDDESTEVKWVPLNAIGNYTLISAMQRDWPQFVERLKKISAEMAERDRKAAADAAADAANASAAEGAR</sequence>
<dbReference type="EC" id="3.6.1.9" evidence="3"/>
<keyword evidence="3" id="KW-0963">Cytoplasm</keyword>
<dbReference type="GO" id="GO:0009117">
    <property type="term" value="P:nucleotide metabolic process"/>
    <property type="evidence" value="ECO:0007669"/>
    <property type="project" value="UniProtKB-KW"/>
</dbReference>
<dbReference type="InterPro" id="IPR003697">
    <property type="entry name" value="Maf-like"/>
</dbReference>
<dbReference type="EMBL" id="RZNZ01000006">
    <property type="protein sequence ID" value="KAA8820875.1"/>
    <property type="molecule type" value="Genomic_DNA"/>
</dbReference>
<dbReference type="InterPro" id="IPR029001">
    <property type="entry name" value="ITPase-like_fam"/>
</dbReference>
<dbReference type="Gene3D" id="3.90.950.10">
    <property type="match status" value="1"/>
</dbReference>
<feature type="active site" description="Proton acceptor" evidence="3">
    <location>
        <position position="129"/>
    </location>
</feature>
<accession>A0A5J5E1Q0</accession>
<dbReference type="SUPFAM" id="SSF52972">
    <property type="entry name" value="ITPase-like"/>
    <property type="match status" value="1"/>
</dbReference>
<keyword evidence="3" id="KW-0546">Nucleotide metabolism</keyword>
<dbReference type="EMBL" id="RZOA01000016">
    <property type="protein sequence ID" value="KAA8822739.1"/>
    <property type="molecule type" value="Genomic_DNA"/>
</dbReference>
<protein>
    <recommendedName>
        <fullName evidence="3">Nucleoside triphosphate pyrophosphatase</fullName>
        <ecNumber evidence="3">3.6.1.9</ecNumber>
    </recommendedName>
    <alternativeName>
        <fullName evidence="3">Nucleotide pyrophosphatase</fullName>
        <shortName evidence="3">Nucleotide PPase</shortName>
    </alternativeName>
</protein>
<dbReference type="RefSeq" id="WP_150354497.1">
    <property type="nucleotide sequence ID" value="NZ_RZNZ01000006.1"/>
</dbReference>
<dbReference type="Pfam" id="PF02545">
    <property type="entry name" value="Maf"/>
    <property type="match status" value="1"/>
</dbReference>
<evidence type="ECO:0000313" key="9">
    <source>
        <dbReference type="Proteomes" id="UP000374630"/>
    </source>
</evidence>
<comment type="subcellular location">
    <subcellularLocation>
        <location evidence="3">Cytoplasm</location>
    </subcellularLocation>
</comment>
<dbReference type="AlphaFoldDB" id="A0A5J5E1Q0"/>